<keyword evidence="2" id="KW-1185">Reference proteome</keyword>
<dbReference type="InterPro" id="IPR014937">
    <property type="entry name" value="DUF1810"/>
</dbReference>
<name>A0A4U1L2I1_9SPHN</name>
<accession>A0A4U1L2I1</accession>
<dbReference type="RefSeq" id="WP_136942360.1">
    <property type="nucleotide sequence ID" value="NZ_SWKR01000002.1"/>
</dbReference>
<reference evidence="1 2" key="1">
    <citation type="submission" date="2019-04" db="EMBL/GenBank/DDBJ databases">
        <authorList>
            <person name="Yang Y."/>
            <person name="Wei D."/>
        </authorList>
    </citation>
    <scope>NUCLEOTIDE SEQUENCE [LARGE SCALE GENOMIC DNA]</scope>
    <source>
        <strain evidence="1 2">L-1-4w-11</strain>
    </source>
</reference>
<protein>
    <submittedName>
        <fullName evidence="1">DUF1810 domain-containing protein</fullName>
    </submittedName>
</protein>
<dbReference type="AlphaFoldDB" id="A0A4U1L2I1"/>
<dbReference type="Gene3D" id="1.25.40.380">
    <property type="entry name" value="Protein of unknown function DUF1810"/>
    <property type="match status" value="1"/>
</dbReference>
<dbReference type="InterPro" id="IPR036287">
    <property type="entry name" value="Rv1873-like_sf"/>
</dbReference>
<dbReference type="PIRSF" id="PIRSF008546">
    <property type="entry name" value="UCP008546"/>
    <property type="match status" value="1"/>
</dbReference>
<dbReference type="EMBL" id="SWKR01000002">
    <property type="protein sequence ID" value="TKD50420.1"/>
    <property type="molecule type" value="Genomic_DNA"/>
</dbReference>
<comment type="caution">
    <text evidence="1">The sequence shown here is derived from an EMBL/GenBank/DDBJ whole genome shotgun (WGS) entry which is preliminary data.</text>
</comment>
<organism evidence="1 2">
    <name type="scientific">Sphingomonas baiyangensis</name>
    <dbReference type="NCBI Taxonomy" id="2572576"/>
    <lineage>
        <taxon>Bacteria</taxon>
        <taxon>Pseudomonadati</taxon>
        <taxon>Pseudomonadota</taxon>
        <taxon>Alphaproteobacteria</taxon>
        <taxon>Sphingomonadales</taxon>
        <taxon>Sphingomonadaceae</taxon>
        <taxon>Sphingomonas</taxon>
    </lineage>
</organism>
<dbReference type="OrthoDB" id="9801870at2"/>
<gene>
    <name evidence="1" type="ORF">FBR43_06320</name>
</gene>
<dbReference type="SUPFAM" id="SSF140736">
    <property type="entry name" value="Rv1873-like"/>
    <property type="match status" value="1"/>
</dbReference>
<sequence length="136" mass="14892">MPSFDLDRFVTAQEGVWPQALAELRAGRKRSHWMWFVFPQIAGLGRSPMAVRYALASREEAAAYLARPLLGGRYRAAVAALLALDTTDAKAILGAVDAMKLRSSLTLFHAASDDPLFAQAIDRFFATPDAATLRLL</sequence>
<dbReference type="Pfam" id="PF08837">
    <property type="entry name" value="DUF1810"/>
    <property type="match status" value="1"/>
</dbReference>
<proteinExistence type="predicted"/>
<evidence type="ECO:0000313" key="2">
    <source>
        <dbReference type="Proteomes" id="UP000309138"/>
    </source>
</evidence>
<dbReference type="Proteomes" id="UP000309138">
    <property type="component" value="Unassembled WGS sequence"/>
</dbReference>
<evidence type="ECO:0000313" key="1">
    <source>
        <dbReference type="EMBL" id="TKD50420.1"/>
    </source>
</evidence>